<evidence type="ECO:0000313" key="3">
    <source>
        <dbReference type="EMBL" id="GFR63327.1"/>
    </source>
</evidence>
<protein>
    <submittedName>
        <fullName evidence="3">Uncharacterized protein</fullName>
    </submittedName>
</protein>
<keyword evidence="4" id="KW-1185">Reference proteome</keyword>
<evidence type="ECO:0000256" key="1">
    <source>
        <dbReference type="SAM" id="MobiDB-lite"/>
    </source>
</evidence>
<gene>
    <name evidence="3" type="ORF">ElyMa_005481700</name>
</gene>
<proteinExistence type="predicted"/>
<feature type="region of interest" description="Disordered" evidence="1">
    <location>
        <begin position="1"/>
        <end position="21"/>
    </location>
</feature>
<sequence length="100" mass="10473">MWSPSSPRGGAGVVWPAGGSGSPCLHDQVPLDGSLQARASQPGTGSHPVGSAAQVGLETTGTWDKPSRPSVTRLQAYPVSTLVVVFCLVYYQYTVIIFKV</sequence>
<comment type="caution">
    <text evidence="3">The sequence shown here is derived from an EMBL/GenBank/DDBJ whole genome shotgun (WGS) entry which is preliminary data.</text>
</comment>
<accession>A0AAV4EQQ2</accession>
<name>A0AAV4EQQ2_9GAST</name>
<organism evidence="3 4">
    <name type="scientific">Elysia marginata</name>
    <dbReference type="NCBI Taxonomy" id="1093978"/>
    <lineage>
        <taxon>Eukaryota</taxon>
        <taxon>Metazoa</taxon>
        <taxon>Spiralia</taxon>
        <taxon>Lophotrochozoa</taxon>
        <taxon>Mollusca</taxon>
        <taxon>Gastropoda</taxon>
        <taxon>Heterobranchia</taxon>
        <taxon>Euthyneura</taxon>
        <taxon>Panpulmonata</taxon>
        <taxon>Sacoglossa</taxon>
        <taxon>Placobranchoidea</taxon>
        <taxon>Plakobranchidae</taxon>
        <taxon>Elysia</taxon>
    </lineage>
</organism>
<evidence type="ECO:0000256" key="2">
    <source>
        <dbReference type="SAM" id="Phobius"/>
    </source>
</evidence>
<evidence type="ECO:0000313" key="4">
    <source>
        <dbReference type="Proteomes" id="UP000762676"/>
    </source>
</evidence>
<dbReference type="EMBL" id="BMAT01010914">
    <property type="protein sequence ID" value="GFR63327.1"/>
    <property type="molecule type" value="Genomic_DNA"/>
</dbReference>
<dbReference type="Proteomes" id="UP000762676">
    <property type="component" value="Unassembled WGS sequence"/>
</dbReference>
<reference evidence="3 4" key="1">
    <citation type="journal article" date="2021" name="Elife">
        <title>Chloroplast acquisition without the gene transfer in kleptoplastic sea slugs, Plakobranchus ocellatus.</title>
        <authorList>
            <person name="Maeda T."/>
            <person name="Takahashi S."/>
            <person name="Yoshida T."/>
            <person name="Shimamura S."/>
            <person name="Takaki Y."/>
            <person name="Nagai Y."/>
            <person name="Toyoda A."/>
            <person name="Suzuki Y."/>
            <person name="Arimoto A."/>
            <person name="Ishii H."/>
            <person name="Satoh N."/>
            <person name="Nishiyama T."/>
            <person name="Hasebe M."/>
            <person name="Maruyama T."/>
            <person name="Minagawa J."/>
            <person name="Obokata J."/>
            <person name="Shigenobu S."/>
        </authorList>
    </citation>
    <scope>NUCLEOTIDE SEQUENCE [LARGE SCALE GENOMIC DNA]</scope>
</reference>
<keyword evidence="2" id="KW-0812">Transmembrane</keyword>
<keyword evidence="2" id="KW-1133">Transmembrane helix</keyword>
<dbReference type="AlphaFoldDB" id="A0AAV4EQQ2"/>
<keyword evidence="2" id="KW-0472">Membrane</keyword>
<feature type="transmembrane region" description="Helical" evidence="2">
    <location>
        <begin position="76"/>
        <end position="98"/>
    </location>
</feature>